<dbReference type="RefSeq" id="WP_070917552.1">
    <property type="nucleotide sequence ID" value="NZ_JBLLJU010000212.1"/>
</dbReference>
<feature type="chain" id="PRO_5010243924" description="Secreted protein" evidence="2">
    <location>
        <begin position="31"/>
        <end position="188"/>
    </location>
</feature>
<keyword evidence="2" id="KW-0732">Signal</keyword>
<evidence type="ECO:0000256" key="2">
    <source>
        <dbReference type="SAM" id="SignalP"/>
    </source>
</evidence>
<accession>A0A1S1LSH4</accession>
<reference evidence="3 4" key="1">
    <citation type="submission" date="2016-10" db="EMBL/GenBank/DDBJ databases">
        <title>Evaluation of Human, Veterinary and Environmental Mycobacterium chelonae Isolates by Core Genome Phylogenomic Analysis, Targeted Gene Comparison, and Anti-microbial Susceptibility Patterns: A Tale of Mistaken Identities.</title>
        <authorList>
            <person name="Fogelson S.B."/>
            <person name="Camus A.C."/>
            <person name="Lorenz W."/>
            <person name="Vasireddy R."/>
            <person name="Vasireddy S."/>
            <person name="Smith T."/>
            <person name="Brown-Elliott B.A."/>
            <person name="Wallace R.J.Jr."/>
            <person name="Hasan N.A."/>
            <person name="Reischl U."/>
            <person name="Sanchez S."/>
        </authorList>
    </citation>
    <scope>NUCLEOTIDE SEQUENCE [LARGE SCALE GENOMIC DNA]</scope>
    <source>
        <strain evidence="3 4">15515</strain>
    </source>
</reference>
<name>A0A1S1LSH4_MYCCH</name>
<comment type="caution">
    <text evidence="3">The sequence shown here is derived from an EMBL/GenBank/DDBJ whole genome shotgun (WGS) entry which is preliminary data.</text>
</comment>
<sequence length="188" mass="19292">MRSLHLCRKAVVPTLVALGMGLTVVPSAYAEPDQPDPSEQPAQQTVVAPGPAMASAPAPTSDTATPAAIEACAKFATALDYAATNYSDFADNLAGMEGNYSDVYVSSSNGTGRAALREAASFANEAANTPELDPAIADPMRSWATNANKLMILMGVRAPVDGVNGKANDLNTDAHNVQMACALAGTHA</sequence>
<protein>
    <recommendedName>
        <fullName evidence="5">Secreted protein</fullName>
    </recommendedName>
</protein>
<organism evidence="3 4">
    <name type="scientific">Mycobacteroides chelonae</name>
    <name type="common">Mycobacterium chelonae</name>
    <dbReference type="NCBI Taxonomy" id="1774"/>
    <lineage>
        <taxon>Bacteria</taxon>
        <taxon>Bacillati</taxon>
        <taxon>Actinomycetota</taxon>
        <taxon>Actinomycetes</taxon>
        <taxon>Mycobacteriales</taxon>
        <taxon>Mycobacteriaceae</taxon>
        <taxon>Mycobacteroides</taxon>
    </lineage>
</organism>
<feature type="region of interest" description="Disordered" evidence="1">
    <location>
        <begin position="29"/>
        <end position="63"/>
    </location>
</feature>
<evidence type="ECO:0000313" key="4">
    <source>
        <dbReference type="Proteomes" id="UP000180043"/>
    </source>
</evidence>
<dbReference type="AlphaFoldDB" id="A0A1S1LSH4"/>
<dbReference type="EMBL" id="MLIQ01000016">
    <property type="protein sequence ID" value="OHU56616.1"/>
    <property type="molecule type" value="Genomic_DNA"/>
</dbReference>
<dbReference type="Proteomes" id="UP000180043">
    <property type="component" value="Unassembled WGS sequence"/>
</dbReference>
<gene>
    <name evidence="3" type="ORF">BKG82_15350</name>
</gene>
<evidence type="ECO:0008006" key="5">
    <source>
        <dbReference type="Google" id="ProtNLM"/>
    </source>
</evidence>
<feature type="compositionally biased region" description="Low complexity" evidence="1">
    <location>
        <begin position="48"/>
        <end position="63"/>
    </location>
</feature>
<evidence type="ECO:0000256" key="1">
    <source>
        <dbReference type="SAM" id="MobiDB-lite"/>
    </source>
</evidence>
<proteinExistence type="predicted"/>
<evidence type="ECO:0000313" key="3">
    <source>
        <dbReference type="EMBL" id="OHU56616.1"/>
    </source>
</evidence>
<feature type="signal peptide" evidence="2">
    <location>
        <begin position="1"/>
        <end position="30"/>
    </location>
</feature>